<keyword evidence="4" id="KW-0788">Thiol protease</keyword>
<dbReference type="GO" id="GO:0006508">
    <property type="term" value="P:proteolysis"/>
    <property type="evidence" value="ECO:0007669"/>
    <property type="project" value="UniProtKB-KW"/>
</dbReference>
<dbReference type="Pfam" id="PF05100">
    <property type="entry name" value="Phage_tail_L"/>
    <property type="match status" value="1"/>
</dbReference>
<dbReference type="SUPFAM" id="SSF49265">
    <property type="entry name" value="Fibronectin type III"/>
    <property type="match status" value="1"/>
</dbReference>
<dbReference type="InterPro" id="IPR032876">
    <property type="entry name" value="J_dom"/>
</dbReference>
<keyword evidence="5" id="KW-0175">Coiled coil</keyword>
<dbReference type="SUPFAM" id="SSF54001">
    <property type="entry name" value="Cysteine proteinases"/>
    <property type="match status" value="1"/>
</dbReference>
<dbReference type="CDD" id="cd00063">
    <property type="entry name" value="FN3"/>
    <property type="match status" value="1"/>
</dbReference>
<keyword evidence="2" id="KW-0645">Protease</keyword>
<dbReference type="GO" id="GO:0030430">
    <property type="term" value="C:host cell cytoplasm"/>
    <property type="evidence" value="ECO:0007669"/>
    <property type="project" value="InterPro"/>
</dbReference>
<dbReference type="GO" id="GO:0008234">
    <property type="term" value="F:cysteine-type peptidase activity"/>
    <property type="evidence" value="ECO:0007669"/>
    <property type="project" value="UniProtKB-KW"/>
</dbReference>
<dbReference type="Gene3D" id="2.60.40.10">
    <property type="entry name" value="Immunoglobulins"/>
    <property type="match status" value="1"/>
</dbReference>
<dbReference type="Pfam" id="PF13550">
    <property type="entry name" value="Phage-tail_3"/>
    <property type="match status" value="1"/>
</dbReference>
<keyword evidence="3" id="KW-0378">Hydrolase</keyword>
<feature type="domain" description="Fibronectin type-III" evidence="7">
    <location>
        <begin position="1285"/>
        <end position="1381"/>
    </location>
</feature>
<dbReference type="Proteomes" id="UP000036403">
    <property type="component" value="Unassembled WGS sequence"/>
</dbReference>
<gene>
    <name evidence="9" type="ORF">RF55_1858</name>
</gene>
<dbReference type="PROSITE" id="PS51935">
    <property type="entry name" value="NLPC_P60"/>
    <property type="match status" value="1"/>
</dbReference>
<evidence type="ECO:0000256" key="5">
    <source>
        <dbReference type="SAM" id="Coils"/>
    </source>
</evidence>
<proteinExistence type="inferred from homology"/>
<dbReference type="GO" id="GO:0046718">
    <property type="term" value="P:symbiont entry into host cell"/>
    <property type="evidence" value="ECO:0007669"/>
    <property type="project" value="InterPro"/>
</dbReference>
<sequence length="1796" mass="195454">MLRRRHEDGIMSKESYFGGLENLEPDAEIRLYIIDGSKFGGPVYHFHGHDFGLTEQDIADAQAAGVEPPFKSIYYLKDGSGQPIEFGYWPCECTGLGHDSSGPSKTPTLRVGNLDGVVSSMCLNYAGMAQADVSIIITEVQYLDPKTFGKTTPAQDPLANVRLEWLVSRPSSINAETVTFELMSPVDYMEFKLPSRQITSLCEFAMRGDYRGEGCGYTGALMFDEKDNPVTDPAKDKCGGRYVSCGKRFGINEILNFGGQPTAANMECARKYGEIVRVIHSHPDCPTATISDLDEATMNEIEIPFGILNHPFTEYNEYMPFAVPLLGRPFVLGSQDCYGLIMDWHKQFDIHLTDFRLPYPWWEDENGPNLYVDNFLDVGFELVDVPQPGDMVVMTIQSSKPNHAGILLPDGQLLHHLPSEAIRALCCVLPGFESYLNEAEEKGVRFGVFVNGRNIGEDRVTAVSGRSEIILEAVVTGSKRGGLIQTIIGGALIAASFFFPPAWAVAGVALSTVAFSVGASMALGGVMQMLAPQPQGLNGVQDVENKPNYAFGPPVNTTAQGGGGSPHQPVESPDSLHSTAKAKVLLCLGHGEFAGVPTDETIYLNGTPIKGADGSTNFTGVRWEFRPGTQTQDPITAFPAVESETAVNTECKANVPVTRALSNLQLTACRVRLGFPRLAKVEDNGDTNGVKVQYKIEVSTDGGAWQLMVDGVVEGKTTTLYQRQHRINLPPATRSGWQVRVTRTTPDSTSQNYVDKFNFEVLTEVIDVKLRYPGLALLYLEFDAEQFPNGIPRISCKIKGQKCWIPSNYDPVSRTYSGVWNGTLVRGWTDNPAWHAFEALQSRAWGLGRRIPAAIIDKSKWELYRIAQFADQPVDNATGNGGTEPRFLSNVYIQAQNNAFNVLRDLVATFYGSTCWTGDHLMFNADMPRDPVRAINNASVINGRFEYSFGDQKQRHSTAVVQYDDPTNHYNTVPQPVQVSELVARYGVNPVEITAIGCTRASEAQRRGMYALYTNMDDMVCNFNVGRDGLVYKAGDVVKVADAFVSGSKDVGGRLVSAVVDSGSVLVTLDRKPRGDTTNNVVIYINSADGTMQPYYFSAIGDNGRVRLRQHPSGPAVNVNNFAEGATWVVDLPSLKTQLFQVLGVAYNDDGTYSISTVKYNASKQNAIDTGARLDQLPVTEIPPGWLAIPANVAITAVDFVVQGQRTQTMRVQWNAVTGAERYAVQWRKDSGDWINAGETSTLGVDVVGIYTGTYTARVRAINAFGVSSPWGTSAPVALTGRTGAPLAPTTLITSPLIGGVHLSWVFAPDTAPDTAYTELQFRPNGGPGENPLFNVVYPSNAFDHLGLAPAVYFEYRARTLDKLGNASPWTSWVVGNSSENIGDYIEGITDDFLNSETGQALVDKIDISGNAILENAIANHADIQQRLVVDGQNRAQILEVRTTVSDQQQTMASLEQQVSAQRKDIDDVGAAVNTKMTAVVDAQGNATAMYTIRSGVTINGTYYGAGMAIGVENNNGNIKAQIGFQADRFVILNGAGKSSPFLIDGGNTYISSAMIQDGTITNAKIGSYIQSTNYHWDDDPNKRTGWAINKNGDAVFASAQVSGGIYARWGVMDNVTINDTCVINGTLSANNIRGDIFASRGNGWWLQRINTGAGAYHRWEICSVELYPDFQRKLAFRGGFKAWAQWGIGTGGYARLWCGGLKLLEVGYPPQLDASDMEFTLPAGNGAQPIWVEVQSGGNDYTDFYLQIGEWTLASTGVPTGQSRPVIGGGFTLEVSKLNNSVISPLPHNRYPQGL</sequence>
<evidence type="ECO:0000313" key="9">
    <source>
        <dbReference type="EMBL" id="KMQ97779.1"/>
    </source>
</evidence>
<organism evidence="9 10">
    <name type="scientific">Lasius niger</name>
    <name type="common">Black garden ant</name>
    <dbReference type="NCBI Taxonomy" id="67767"/>
    <lineage>
        <taxon>Eukaryota</taxon>
        <taxon>Metazoa</taxon>
        <taxon>Ecdysozoa</taxon>
        <taxon>Arthropoda</taxon>
        <taxon>Hexapoda</taxon>
        <taxon>Insecta</taxon>
        <taxon>Pterygota</taxon>
        <taxon>Neoptera</taxon>
        <taxon>Endopterygota</taxon>
        <taxon>Hymenoptera</taxon>
        <taxon>Apocrita</taxon>
        <taxon>Aculeata</taxon>
        <taxon>Formicoidea</taxon>
        <taxon>Formicidae</taxon>
        <taxon>Formicinae</taxon>
        <taxon>Lasius</taxon>
        <taxon>Lasius</taxon>
    </lineage>
</organism>
<comment type="similarity">
    <text evidence="1">Belongs to the peptidase C40 family.</text>
</comment>
<dbReference type="Pfam" id="PF00877">
    <property type="entry name" value="NLPC_P60"/>
    <property type="match status" value="1"/>
</dbReference>
<name>A0A0J7L5K6_LASNI</name>
<evidence type="ECO:0000259" key="8">
    <source>
        <dbReference type="PROSITE" id="PS51935"/>
    </source>
</evidence>
<dbReference type="InterPro" id="IPR015406">
    <property type="entry name" value="GpJ_CSF"/>
</dbReference>
<feature type="domain" description="Fibronectin type-III" evidence="7">
    <location>
        <begin position="1189"/>
        <end position="1283"/>
    </location>
</feature>
<evidence type="ECO:0000256" key="2">
    <source>
        <dbReference type="ARBA" id="ARBA00022670"/>
    </source>
</evidence>
<dbReference type="InterPro" id="IPR038765">
    <property type="entry name" value="Papain-like_cys_pep_sf"/>
</dbReference>
<dbReference type="EMBL" id="LBMM01000680">
    <property type="protein sequence ID" value="KMQ97779.1"/>
    <property type="molecule type" value="Genomic_DNA"/>
</dbReference>
<evidence type="ECO:0000259" key="7">
    <source>
        <dbReference type="PROSITE" id="PS50853"/>
    </source>
</evidence>
<keyword evidence="10" id="KW-1185">Reference proteome</keyword>
<protein>
    <submittedName>
        <fullName evidence="9">Host specificity protein</fullName>
    </submittedName>
</protein>
<dbReference type="Pfam" id="PF09327">
    <property type="entry name" value="Phage_Tail_Tip"/>
    <property type="match status" value="1"/>
</dbReference>
<dbReference type="OrthoDB" id="10068882at2759"/>
<dbReference type="PANTHER" id="PTHR36251">
    <property type="entry name" value="FELS-1 PROPHAGE HOST SPECIFICITY PROTEIN-RELATED"/>
    <property type="match status" value="1"/>
</dbReference>
<reference evidence="9 10" key="1">
    <citation type="submission" date="2015-04" db="EMBL/GenBank/DDBJ databases">
        <title>Lasius niger genome sequencing.</title>
        <authorList>
            <person name="Konorov E.A."/>
            <person name="Nikitin M.A."/>
            <person name="Kirill M.V."/>
            <person name="Chang P."/>
        </authorList>
    </citation>
    <scope>NUCLEOTIDE SEQUENCE [LARGE SCALE GENOMIC DNA]</scope>
    <source>
        <tissue evidence="9">Whole</tissue>
    </source>
</reference>
<dbReference type="PaxDb" id="67767-A0A0J7L5K6"/>
<dbReference type="GO" id="GO:0051536">
    <property type="term" value="F:iron-sulfur cluster binding"/>
    <property type="evidence" value="ECO:0007669"/>
    <property type="project" value="InterPro"/>
</dbReference>
<feature type="domain" description="NlpC/P60" evidence="8">
    <location>
        <begin position="305"/>
        <end position="447"/>
    </location>
</feature>
<dbReference type="InterPro" id="IPR013783">
    <property type="entry name" value="Ig-like_fold"/>
</dbReference>
<dbReference type="InterPro" id="IPR036116">
    <property type="entry name" value="FN3_sf"/>
</dbReference>
<evidence type="ECO:0000256" key="3">
    <source>
        <dbReference type="ARBA" id="ARBA00022801"/>
    </source>
</evidence>
<dbReference type="InterPro" id="IPR000064">
    <property type="entry name" value="NLP_P60_dom"/>
</dbReference>
<dbReference type="STRING" id="67767.A0A0J7L5K6"/>
<dbReference type="NCBIfam" id="TIGR01600">
    <property type="entry name" value="phage_tail_L"/>
    <property type="match status" value="1"/>
</dbReference>
<dbReference type="Pfam" id="PF24801">
    <property type="entry name" value="FNIII-A_GpJ"/>
    <property type="match status" value="1"/>
</dbReference>
<feature type="coiled-coil region" evidence="5">
    <location>
        <begin position="1438"/>
        <end position="1465"/>
    </location>
</feature>
<feature type="region of interest" description="Disordered" evidence="6">
    <location>
        <begin position="550"/>
        <end position="575"/>
    </location>
</feature>
<dbReference type="InterPro" id="IPR006487">
    <property type="entry name" value="Phage_lambda_L"/>
</dbReference>
<comment type="caution">
    <text evidence="9">The sequence shown here is derived from an EMBL/GenBank/DDBJ whole genome shotgun (WGS) entry which is preliminary data.</text>
</comment>
<dbReference type="InterPro" id="IPR055385">
    <property type="entry name" value="GpJ_HDII-ins2"/>
</dbReference>
<accession>A0A0J7L5K6</accession>
<dbReference type="PROSITE" id="PS50853">
    <property type="entry name" value="FN3"/>
    <property type="match status" value="2"/>
</dbReference>
<evidence type="ECO:0000256" key="4">
    <source>
        <dbReference type="ARBA" id="ARBA00022807"/>
    </source>
</evidence>
<evidence type="ECO:0000256" key="6">
    <source>
        <dbReference type="SAM" id="MobiDB-lite"/>
    </source>
</evidence>
<dbReference type="InterPro" id="IPR053171">
    <property type="entry name" value="Viral_Tip_Attach_Protein"/>
</dbReference>
<dbReference type="PANTHER" id="PTHR36251:SF2">
    <property type="entry name" value="GIFSY-2 PROPHAGE HOST SPECIFICITY PROTEIN J, PHAGE LAMBDA"/>
    <property type="match status" value="1"/>
</dbReference>
<evidence type="ECO:0000313" key="10">
    <source>
        <dbReference type="Proteomes" id="UP000036403"/>
    </source>
</evidence>
<evidence type="ECO:0000256" key="1">
    <source>
        <dbReference type="ARBA" id="ARBA00007074"/>
    </source>
</evidence>
<dbReference type="InterPro" id="IPR003961">
    <property type="entry name" value="FN3_dom"/>
</dbReference>